<dbReference type="PANTHER" id="PTHR33164:SF43">
    <property type="entry name" value="HTH-TYPE TRANSCRIPTIONAL REPRESSOR YETL"/>
    <property type="match status" value="1"/>
</dbReference>
<proteinExistence type="predicted"/>
<dbReference type="SUPFAM" id="SSF46785">
    <property type="entry name" value="Winged helix' DNA-binding domain"/>
    <property type="match status" value="1"/>
</dbReference>
<name>A0A8B6X4I8_9BURK</name>
<evidence type="ECO:0000313" key="3">
    <source>
        <dbReference type="RefSeq" id="WP_028311668.1"/>
    </source>
</evidence>
<reference evidence="3" key="3">
    <citation type="submission" date="2025-08" db="UniProtKB">
        <authorList>
            <consortium name="RefSeq"/>
        </authorList>
    </citation>
    <scope>IDENTIFICATION</scope>
</reference>
<dbReference type="GO" id="GO:0006950">
    <property type="term" value="P:response to stress"/>
    <property type="evidence" value="ECO:0007669"/>
    <property type="project" value="TreeGrafter"/>
</dbReference>
<accession>A0A8B6X4I8</accession>
<dbReference type="Proteomes" id="UP000675920">
    <property type="component" value="Unplaced"/>
</dbReference>
<dbReference type="GO" id="GO:0003700">
    <property type="term" value="F:DNA-binding transcription factor activity"/>
    <property type="evidence" value="ECO:0007669"/>
    <property type="project" value="InterPro"/>
</dbReference>
<reference evidence="3" key="2">
    <citation type="journal article" date="2017" name="Crit. Rev. Biochem. Mol. Biol.">
        <title>MarR family transcription factors: dynamic variations on a common scaffold.</title>
        <authorList>
            <person name="Deochand D.K."/>
            <person name="Grove A."/>
        </authorList>
    </citation>
    <scope>NUCLEOTIDE SEQUENCE</scope>
</reference>
<dbReference type="InterPro" id="IPR039422">
    <property type="entry name" value="MarR/SlyA-like"/>
</dbReference>
<keyword evidence="2" id="KW-1185">Reference proteome</keyword>
<dbReference type="Gene3D" id="1.10.10.10">
    <property type="entry name" value="Winged helix-like DNA-binding domain superfamily/Winged helix DNA-binding domain"/>
    <property type="match status" value="1"/>
</dbReference>
<organism evidence="2 3">
    <name type="scientific">Derxia gummosa DSM 723</name>
    <dbReference type="NCBI Taxonomy" id="1121388"/>
    <lineage>
        <taxon>Bacteria</taxon>
        <taxon>Pseudomonadati</taxon>
        <taxon>Pseudomonadota</taxon>
        <taxon>Betaproteobacteria</taxon>
        <taxon>Burkholderiales</taxon>
        <taxon>Alcaligenaceae</taxon>
        <taxon>Derxia</taxon>
    </lineage>
</organism>
<dbReference type="InterPro" id="IPR036390">
    <property type="entry name" value="WH_DNA-bd_sf"/>
</dbReference>
<sequence length="157" mass="17516">MPPTSKQIRYTPLAADFKAEEFPFYWLARLHGVYTLEMERALKTVGADIPTFRILMILKQHGVLSISEITLHAVSKLPTITKTVYRLRDDGLVATSYAAHDGRVVEVSLTDAGLALIERMQLATNDIFQRAFAGLTDNQIERLNATLREMLGNLGGL</sequence>
<dbReference type="InterPro" id="IPR036388">
    <property type="entry name" value="WH-like_DNA-bd_sf"/>
</dbReference>
<dbReference type="RefSeq" id="WP_028311668.1">
    <property type="nucleotide sequence ID" value="NZ_AXWS01000013.1"/>
</dbReference>
<dbReference type="SMART" id="SM00347">
    <property type="entry name" value="HTH_MARR"/>
    <property type="match status" value="1"/>
</dbReference>
<dbReference type="InterPro" id="IPR000835">
    <property type="entry name" value="HTH_MarR-typ"/>
</dbReference>
<reference evidence="3" key="1">
    <citation type="journal article" date="1999" name="Trends Microbiol.">
        <title>The mar regulon: multiple resistance to antibiotics and other toxic chemicals.</title>
        <authorList>
            <person name="Alekshun M.N."/>
            <person name="Levy S.B."/>
        </authorList>
    </citation>
    <scope>NUCLEOTIDE SEQUENCE</scope>
</reference>
<evidence type="ECO:0000313" key="2">
    <source>
        <dbReference type="Proteomes" id="UP000675920"/>
    </source>
</evidence>
<dbReference type="AlphaFoldDB" id="A0A8B6X4I8"/>
<dbReference type="OrthoDB" id="8684664at2"/>
<evidence type="ECO:0000259" key="1">
    <source>
        <dbReference type="PROSITE" id="PS50995"/>
    </source>
</evidence>
<dbReference type="Pfam" id="PF01047">
    <property type="entry name" value="MarR"/>
    <property type="match status" value="1"/>
</dbReference>
<feature type="domain" description="HTH marR-type" evidence="1">
    <location>
        <begin position="1"/>
        <end position="152"/>
    </location>
</feature>
<dbReference type="PROSITE" id="PS50995">
    <property type="entry name" value="HTH_MARR_2"/>
    <property type="match status" value="1"/>
</dbReference>
<dbReference type="PANTHER" id="PTHR33164">
    <property type="entry name" value="TRANSCRIPTIONAL REGULATOR, MARR FAMILY"/>
    <property type="match status" value="1"/>
</dbReference>
<protein>
    <submittedName>
        <fullName evidence="3">MarR family winged helix-turn-helix transcriptional regulator</fullName>
    </submittedName>
</protein>